<accession>A0A0L8FX76</accession>
<sequence length="79" mass="9136">MENMREGEREEGVGKKSKGESEGGKAQRHGKGERVEWKRREEREKLGEESKERRKRGKERGAREGNERGEREGNGRGAR</sequence>
<proteinExistence type="predicted"/>
<feature type="compositionally biased region" description="Basic and acidic residues" evidence="1">
    <location>
        <begin position="59"/>
        <end position="79"/>
    </location>
</feature>
<organism evidence="2">
    <name type="scientific">Octopus bimaculoides</name>
    <name type="common">California two-spotted octopus</name>
    <dbReference type="NCBI Taxonomy" id="37653"/>
    <lineage>
        <taxon>Eukaryota</taxon>
        <taxon>Metazoa</taxon>
        <taxon>Spiralia</taxon>
        <taxon>Lophotrochozoa</taxon>
        <taxon>Mollusca</taxon>
        <taxon>Cephalopoda</taxon>
        <taxon>Coleoidea</taxon>
        <taxon>Octopodiformes</taxon>
        <taxon>Octopoda</taxon>
        <taxon>Incirrata</taxon>
        <taxon>Octopodidae</taxon>
        <taxon>Octopus</taxon>
    </lineage>
</organism>
<dbReference type="EMBL" id="KQ425538">
    <property type="protein sequence ID" value="KOF69346.1"/>
    <property type="molecule type" value="Genomic_DNA"/>
</dbReference>
<protein>
    <submittedName>
        <fullName evidence="2">Uncharacterized protein</fullName>
    </submittedName>
</protein>
<evidence type="ECO:0000313" key="2">
    <source>
        <dbReference type="EMBL" id="KOF69346.1"/>
    </source>
</evidence>
<evidence type="ECO:0000256" key="1">
    <source>
        <dbReference type="SAM" id="MobiDB-lite"/>
    </source>
</evidence>
<dbReference type="AlphaFoldDB" id="A0A0L8FX76"/>
<name>A0A0L8FX76_OCTBM</name>
<feature type="region of interest" description="Disordered" evidence="1">
    <location>
        <begin position="1"/>
        <end position="79"/>
    </location>
</feature>
<feature type="compositionally biased region" description="Basic and acidic residues" evidence="1">
    <location>
        <begin position="1"/>
        <end position="52"/>
    </location>
</feature>
<reference evidence="2" key="1">
    <citation type="submission" date="2015-07" db="EMBL/GenBank/DDBJ databases">
        <title>MeaNS - Measles Nucleotide Surveillance Program.</title>
        <authorList>
            <person name="Tran T."/>
            <person name="Druce J."/>
        </authorList>
    </citation>
    <scope>NUCLEOTIDE SEQUENCE</scope>
    <source>
        <strain evidence="2">UCB-OBI-ISO-001</strain>
        <tissue evidence="2">Gonad</tissue>
    </source>
</reference>
<gene>
    <name evidence="2" type="ORF">OCBIM_22005190mg</name>
</gene>